<evidence type="ECO:0000256" key="4">
    <source>
        <dbReference type="ARBA" id="ARBA00023125"/>
    </source>
</evidence>
<dbReference type="SUPFAM" id="SSF52540">
    <property type="entry name" value="P-loop containing nucleoside triphosphate hydrolases"/>
    <property type="match status" value="1"/>
</dbReference>
<dbReference type="SMART" id="SM00534">
    <property type="entry name" value="MUTSac"/>
    <property type="match status" value="1"/>
</dbReference>
<organism evidence="6 7">
    <name type="scientific">Lepeophtheirus salmonis</name>
    <name type="common">Salmon louse</name>
    <name type="synonym">Caligus salmonis</name>
    <dbReference type="NCBI Taxonomy" id="72036"/>
    <lineage>
        <taxon>Eukaryota</taxon>
        <taxon>Metazoa</taxon>
        <taxon>Ecdysozoa</taxon>
        <taxon>Arthropoda</taxon>
        <taxon>Crustacea</taxon>
        <taxon>Multicrustacea</taxon>
        <taxon>Hexanauplia</taxon>
        <taxon>Copepoda</taxon>
        <taxon>Siphonostomatoida</taxon>
        <taxon>Caligidae</taxon>
        <taxon>Lepeophtheirus</taxon>
    </lineage>
</organism>
<feature type="domain" description="DNA mismatch repair proteins mutS family" evidence="5">
    <location>
        <begin position="432"/>
        <end position="448"/>
    </location>
</feature>
<evidence type="ECO:0000256" key="3">
    <source>
        <dbReference type="ARBA" id="ARBA00022840"/>
    </source>
</evidence>
<keyword evidence="3" id="KW-0067">ATP-binding</keyword>
<dbReference type="InterPro" id="IPR045076">
    <property type="entry name" value="MutS"/>
</dbReference>
<keyword evidence="2" id="KW-0547">Nucleotide-binding</keyword>
<dbReference type="GO" id="GO:0030983">
    <property type="term" value="F:mismatched DNA binding"/>
    <property type="evidence" value="ECO:0007669"/>
    <property type="project" value="InterPro"/>
</dbReference>
<dbReference type="AlphaFoldDB" id="A0A7R8H5Y7"/>
<sequence>MASSQEDINNLTRFRNEISLIRVDEHEESALNSRSTSVNISRFVGLRIGCIIEGRGGAKGEIGIASISTSIPILVLSQITDSASYVKTLSKLIPLDLDELVVPIGLDDGNLLDDINSVLPDTTIPASALLDYLTINMNIFYAPNSVFVEYQGPEDSILIDYDTAKKYRAIETQFNLDLQNMLDDSALKDKKNESYSREFDSEIVNELVEVAERMTKAYDMPIRLKLNSVRGFHLFVVFNKKSPSNPKVETLPSEFILKKSCQNGIIFTTEDTLRLNSKSQEALRVTNLIANKIINKLLEELKTNVSVLHKLSEQLNYIDMILSLSITSGRNIASKNIVPNSIYHNIESNFIVITGPNMSGKSTYLREIILLQILFQIGCFVPADNATFKIMSAIYTRFGTYDNMESNTSTFTREMKDMSYIFSSTENNTASTLVLMDELGRSTNNFEGASLCWAMSEELILRSHVTCFLVTHFKQLPRLENYYPTVTNYHFLKEMGKTFMLVKGINIDEINYGIKFSKECGLCPNIVERAEEILQSMQEEDKLIPLMSEDDMERLNYINLGFLAYKMILDHYQSAEIPQQDIREHFEKLRSQFVDIDEE</sequence>
<keyword evidence="7" id="KW-1185">Reference proteome</keyword>
<keyword evidence="4" id="KW-0238">DNA-binding</keyword>
<gene>
    <name evidence="6" type="ORF">LSAA_7483</name>
</gene>
<dbReference type="Gene3D" id="3.40.50.300">
    <property type="entry name" value="P-loop containing nucleotide triphosphate hydrolases"/>
    <property type="match status" value="1"/>
</dbReference>
<dbReference type="Pfam" id="PF00488">
    <property type="entry name" value="MutS_V"/>
    <property type="match status" value="1"/>
</dbReference>
<name>A0A7R8H5Y7_LEPSM</name>
<dbReference type="GO" id="GO:0005524">
    <property type="term" value="F:ATP binding"/>
    <property type="evidence" value="ECO:0007669"/>
    <property type="project" value="UniProtKB-KW"/>
</dbReference>
<dbReference type="PANTHER" id="PTHR11361:SF21">
    <property type="entry name" value="MUTS PROTEIN HOMOLOG 4"/>
    <property type="match status" value="1"/>
</dbReference>
<accession>A0A7R8H5Y7</accession>
<dbReference type="Proteomes" id="UP000675881">
    <property type="component" value="Chromosome 3"/>
</dbReference>
<dbReference type="GO" id="GO:0006298">
    <property type="term" value="P:mismatch repair"/>
    <property type="evidence" value="ECO:0007669"/>
    <property type="project" value="InterPro"/>
</dbReference>
<dbReference type="GO" id="GO:0140664">
    <property type="term" value="F:ATP-dependent DNA damage sensor activity"/>
    <property type="evidence" value="ECO:0007669"/>
    <property type="project" value="InterPro"/>
</dbReference>
<reference evidence="6" key="1">
    <citation type="submission" date="2021-02" db="EMBL/GenBank/DDBJ databases">
        <authorList>
            <person name="Bekaert M."/>
        </authorList>
    </citation>
    <scope>NUCLEOTIDE SEQUENCE</scope>
    <source>
        <strain evidence="6">IoA-00</strain>
    </source>
</reference>
<dbReference type="InterPro" id="IPR027417">
    <property type="entry name" value="P-loop_NTPase"/>
</dbReference>
<dbReference type="PANTHER" id="PTHR11361">
    <property type="entry name" value="DNA MISMATCH REPAIR PROTEIN MUTS FAMILY MEMBER"/>
    <property type="match status" value="1"/>
</dbReference>
<dbReference type="EMBL" id="HG994582">
    <property type="protein sequence ID" value="CAF2886963.1"/>
    <property type="molecule type" value="Genomic_DNA"/>
</dbReference>
<dbReference type="InterPro" id="IPR036187">
    <property type="entry name" value="DNA_mismatch_repair_MutS_sf"/>
</dbReference>
<comment type="similarity">
    <text evidence="1">Belongs to the DNA mismatch repair MutS family.</text>
</comment>
<proteinExistence type="inferred from homology"/>
<dbReference type="InterPro" id="IPR000432">
    <property type="entry name" value="DNA_mismatch_repair_MutS_C"/>
</dbReference>
<dbReference type="SUPFAM" id="SSF48334">
    <property type="entry name" value="DNA repair protein MutS, domain III"/>
    <property type="match status" value="1"/>
</dbReference>
<evidence type="ECO:0000313" key="7">
    <source>
        <dbReference type="Proteomes" id="UP000675881"/>
    </source>
</evidence>
<protein>
    <submittedName>
        <fullName evidence="6">MSH4</fullName>
    </submittedName>
</protein>
<evidence type="ECO:0000259" key="5">
    <source>
        <dbReference type="PROSITE" id="PS00486"/>
    </source>
</evidence>
<evidence type="ECO:0000256" key="1">
    <source>
        <dbReference type="ARBA" id="ARBA00006271"/>
    </source>
</evidence>
<dbReference type="Gene3D" id="1.10.1420.10">
    <property type="match status" value="2"/>
</dbReference>
<dbReference type="OrthoDB" id="10252754at2759"/>
<dbReference type="PROSITE" id="PS00486">
    <property type="entry name" value="DNA_MISMATCH_REPAIR_2"/>
    <property type="match status" value="1"/>
</dbReference>
<evidence type="ECO:0000313" key="6">
    <source>
        <dbReference type="EMBL" id="CAF2886963.1"/>
    </source>
</evidence>
<evidence type="ECO:0000256" key="2">
    <source>
        <dbReference type="ARBA" id="ARBA00022741"/>
    </source>
</evidence>
<dbReference type="GO" id="GO:0007131">
    <property type="term" value="P:reciprocal meiotic recombination"/>
    <property type="evidence" value="ECO:0007669"/>
    <property type="project" value="TreeGrafter"/>
</dbReference>
<dbReference type="GO" id="GO:0005634">
    <property type="term" value="C:nucleus"/>
    <property type="evidence" value="ECO:0007669"/>
    <property type="project" value="TreeGrafter"/>
</dbReference>